<dbReference type="OrthoDB" id="8901345at2"/>
<keyword evidence="5" id="KW-1185">Reference proteome</keyword>
<protein>
    <submittedName>
        <fullName evidence="4">CHRD domain protein</fullName>
    </submittedName>
</protein>
<evidence type="ECO:0000259" key="3">
    <source>
        <dbReference type="SMART" id="SM00754"/>
    </source>
</evidence>
<proteinExistence type="predicted"/>
<evidence type="ECO:0000313" key="4">
    <source>
        <dbReference type="EMBL" id="VDC22427.1"/>
    </source>
</evidence>
<feature type="signal peptide" evidence="2">
    <location>
        <begin position="1"/>
        <end position="32"/>
    </location>
</feature>
<dbReference type="InterPro" id="IPR010895">
    <property type="entry name" value="CHRD"/>
</dbReference>
<dbReference type="AlphaFoldDB" id="A0A3P5X2E7"/>
<accession>A0A3P5X2E7</accession>
<gene>
    <name evidence="4" type="ORF">PSET11_00952</name>
</gene>
<feature type="domain" description="CHRD" evidence="3">
    <location>
        <begin position="44"/>
        <end position="189"/>
    </location>
</feature>
<feature type="chain" id="PRO_5018200268" evidence="2">
    <location>
        <begin position="33"/>
        <end position="238"/>
    </location>
</feature>
<dbReference type="SMART" id="SM00754">
    <property type="entry name" value="CHRD"/>
    <property type="match status" value="1"/>
</dbReference>
<dbReference type="Pfam" id="PF07452">
    <property type="entry name" value="CHRD"/>
    <property type="match status" value="1"/>
</dbReference>
<feature type="transmembrane region" description="Helical" evidence="1">
    <location>
        <begin position="211"/>
        <end position="231"/>
    </location>
</feature>
<evidence type="ECO:0000313" key="5">
    <source>
        <dbReference type="Proteomes" id="UP000280861"/>
    </source>
</evidence>
<keyword evidence="1" id="KW-0472">Membrane</keyword>
<organism evidence="4 5">
    <name type="scientific">Arthrobacter ulcerisalmonis</name>
    <dbReference type="NCBI Taxonomy" id="2483813"/>
    <lineage>
        <taxon>Bacteria</taxon>
        <taxon>Bacillati</taxon>
        <taxon>Actinomycetota</taxon>
        <taxon>Actinomycetes</taxon>
        <taxon>Micrococcales</taxon>
        <taxon>Micrococcaceae</taxon>
        <taxon>Arthrobacter</taxon>
    </lineage>
</organism>
<keyword evidence="1" id="KW-0812">Transmembrane</keyword>
<keyword evidence="1" id="KW-1133">Transmembrane helix</keyword>
<evidence type="ECO:0000256" key="2">
    <source>
        <dbReference type="SAM" id="SignalP"/>
    </source>
</evidence>
<name>A0A3P5X2E7_9MICC</name>
<dbReference type="RefSeq" id="WP_124090951.1">
    <property type="nucleotide sequence ID" value="NZ_CBCRYA010000025.1"/>
</dbReference>
<keyword evidence="2" id="KW-0732">Signal</keyword>
<reference evidence="4 5" key="1">
    <citation type="submission" date="2018-11" db="EMBL/GenBank/DDBJ databases">
        <authorList>
            <person name="Criscuolo A."/>
        </authorList>
    </citation>
    <scope>NUCLEOTIDE SEQUENCE [LARGE SCALE GENOMIC DNA]</scope>
    <source>
        <strain evidence="4">AT11b</strain>
    </source>
</reference>
<evidence type="ECO:0000256" key="1">
    <source>
        <dbReference type="SAM" id="Phobius"/>
    </source>
</evidence>
<dbReference type="Proteomes" id="UP000280861">
    <property type="component" value="Unassembled WGS sequence"/>
</dbReference>
<dbReference type="EMBL" id="UXAU01000015">
    <property type="protein sequence ID" value="VDC22427.1"/>
    <property type="molecule type" value="Genomic_DNA"/>
</dbReference>
<sequence length="238" mass="23718">MKTLAKKRIAAFTGTAGAMALAALVAAAPASAETTVDRPDSFTSMYSVQALPENVVGPDGAPAPGEPGAWGTFNFMINSDLDVICYDISLTGVTGPYQSAAKTATHIHQAVQGKNGPPRLAFPNPVGEGNSTSAGCLKGPFTTGLKADNGTDTGEGFTLKQIEANPSGFSADTHTAAFVPGAVRGQLAVMPAGGVDTGIATAATASADPGAMVTLAVGTLGAAAVGTLLLVRSRKRAS</sequence>